<organism evidence="2 3">
    <name type="scientific">Kineococcus aurantiacus</name>
    <dbReference type="NCBI Taxonomy" id="37633"/>
    <lineage>
        <taxon>Bacteria</taxon>
        <taxon>Bacillati</taxon>
        <taxon>Actinomycetota</taxon>
        <taxon>Actinomycetes</taxon>
        <taxon>Kineosporiales</taxon>
        <taxon>Kineosporiaceae</taxon>
        <taxon>Kineococcus</taxon>
    </lineage>
</organism>
<keyword evidence="3" id="KW-1185">Reference proteome</keyword>
<feature type="region of interest" description="Disordered" evidence="1">
    <location>
        <begin position="88"/>
        <end position="107"/>
    </location>
</feature>
<dbReference type="AlphaFoldDB" id="A0A7Y9DQR3"/>
<reference evidence="2 3" key="1">
    <citation type="submission" date="2020-07" db="EMBL/GenBank/DDBJ databases">
        <title>Sequencing the genomes of 1000 actinobacteria strains.</title>
        <authorList>
            <person name="Klenk H.-P."/>
        </authorList>
    </citation>
    <scope>NUCLEOTIDE SEQUENCE [LARGE SCALE GENOMIC DNA]</scope>
    <source>
        <strain evidence="2 3">DSM 7487</strain>
    </source>
</reference>
<evidence type="ECO:0000313" key="3">
    <source>
        <dbReference type="Proteomes" id="UP000521922"/>
    </source>
</evidence>
<gene>
    <name evidence="2" type="ORF">BJ968_004548</name>
</gene>
<dbReference type="Proteomes" id="UP000521922">
    <property type="component" value="Unassembled WGS sequence"/>
</dbReference>
<dbReference type="RefSeq" id="WP_179755791.1">
    <property type="nucleotide sequence ID" value="NZ_BAAAGN010000008.1"/>
</dbReference>
<feature type="region of interest" description="Disordered" evidence="1">
    <location>
        <begin position="1"/>
        <end position="40"/>
    </location>
</feature>
<name>A0A7Y9DQR3_9ACTN</name>
<sequence>MSPVLTVRHVGGEDPEDPHRVRRTAWTEAAGTKQREARRDRIDQLEDARRKTVINRAVHQLRRERELSGDGEVILRSGFIWADLPAEELDDGPDPELSPSRSEQHPGRLAEHVKANVRSHPPLARLAHRGLWAQRLELVALALASFRSEPGIEPDLSDMVNHGSGSWSHLLADPAIKDPARRRMLRALERLDAEYLVNVSRRRGDGRPQWQDWTLLAEDGSAVPYTAPQPGQGPGVPAEFWTNGWVYVLTPPEITSYFMIRHLAWRFPGVHESTGVGCAPRFRRTYGVTSDTYTALNELVEFGLIAQTFDPRDVEDEDSPRHVSRFQLTDDKLKEAAHPAAVESLRAMATPRRLARYAGTTLDDLFKPVDQDDKEKT</sequence>
<proteinExistence type="predicted"/>
<evidence type="ECO:0000313" key="2">
    <source>
        <dbReference type="EMBL" id="NYD25008.1"/>
    </source>
</evidence>
<dbReference type="EMBL" id="JACCBB010000001">
    <property type="protein sequence ID" value="NYD25008.1"/>
    <property type="molecule type" value="Genomic_DNA"/>
</dbReference>
<protein>
    <submittedName>
        <fullName evidence="2">Uncharacterized protein</fullName>
    </submittedName>
</protein>
<accession>A0A7Y9DQR3</accession>
<comment type="caution">
    <text evidence="2">The sequence shown here is derived from an EMBL/GenBank/DDBJ whole genome shotgun (WGS) entry which is preliminary data.</text>
</comment>
<evidence type="ECO:0000256" key="1">
    <source>
        <dbReference type="SAM" id="MobiDB-lite"/>
    </source>
</evidence>